<dbReference type="AlphaFoldDB" id="A0A2S4UP65"/>
<dbReference type="VEuPathDB" id="FungiDB:PSTT_14502"/>
<keyword evidence="3" id="KW-1185">Reference proteome</keyword>
<sequence>MARASTKSINPQANQANSTDNPLSGYKGSYGISIGRSCDQLTEFLLPVNQSNNLWRRILVLFGIYSSHRRIWSQLIEISLEAFLKFTREVEMNTSLVFPPPVSLPHDPCISMGVGFINGRMRGAEYTNSQHAAPTPHGTNTLDFQAAFGLVPKQGSFGDSEWDQEHPHHHIKSDPQKGWAALSRKVGTVNPLSNALITVVPPSKHSFYETSSHQRNPAKQAARAFCRPPSLFYDSNPPATGGSYWIPILDLEEDQSVLNKRRMNHAAEDLHQARVSLIDRNDQLLMNKESLGSFHNPRSILHCISALNHHPTNSHNTLTSQIYQEREQLVTLLLFNQKLNMKFA</sequence>
<reference evidence="2 3" key="1">
    <citation type="submission" date="2017-12" db="EMBL/GenBank/DDBJ databases">
        <title>Gene loss provides genomic basis for host adaptation in cereal stripe rust fungi.</title>
        <authorList>
            <person name="Xia C."/>
        </authorList>
    </citation>
    <scope>NUCLEOTIDE SEQUENCE [LARGE SCALE GENOMIC DNA]</scope>
    <source>
        <strain evidence="2 3">93TX-2</strain>
    </source>
</reference>
<name>A0A2S4UP65_9BASI</name>
<gene>
    <name evidence="2" type="ORF">PSHT_13722</name>
</gene>
<dbReference type="Proteomes" id="UP000238274">
    <property type="component" value="Unassembled WGS sequence"/>
</dbReference>
<feature type="region of interest" description="Disordered" evidence="1">
    <location>
        <begin position="1"/>
        <end position="22"/>
    </location>
</feature>
<evidence type="ECO:0000313" key="3">
    <source>
        <dbReference type="Proteomes" id="UP000238274"/>
    </source>
</evidence>
<organism evidence="2 3">
    <name type="scientific">Puccinia striiformis</name>
    <dbReference type="NCBI Taxonomy" id="27350"/>
    <lineage>
        <taxon>Eukaryota</taxon>
        <taxon>Fungi</taxon>
        <taxon>Dikarya</taxon>
        <taxon>Basidiomycota</taxon>
        <taxon>Pucciniomycotina</taxon>
        <taxon>Pucciniomycetes</taxon>
        <taxon>Pucciniales</taxon>
        <taxon>Pucciniaceae</taxon>
        <taxon>Puccinia</taxon>
    </lineage>
</organism>
<evidence type="ECO:0000313" key="2">
    <source>
        <dbReference type="EMBL" id="POV99011.1"/>
    </source>
</evidence>
<comment type="caution">
    <text evidence="2">The sequence shown here is derived from an EMBL/GenBank/DDBJ whole genome shotgun (WGS) entry which is preliminary data.</text>
</comment>
<proteinExistence type="predicted"/>
<dbReference type="VEuPathDB" id="FungiDB:PSHT_13722"/>
<evidence type="ECO:0000256" key="1">
    <source>
        <dbReference type="SAM" id="MobiDB-lite"/>
    </source>
</evidence>
<reference evidence="3" key="3">
    <citation type="journal article" date="2018" name="Mol. Plant Microbe Interact.">
        <title>Genome sequence resources for the wheat stripe rust pathogen (Puccinia striiformis f. sp. tritici) and the barley stripe rust pathogen (Puccinia striiformis f. sp. hordei).</title>
        <authorList>
            <person name="Xia C."/>
            <person name="Wang M."/>
            <person name="Yin C."/>
            <person name="Cornejo O.E."/>
            <person name="Hulbert S.H."/>
            <person name="Chen X."/>
        </authorList>
    </citation>
    <scope>NUCLEOTIDE SEQUENCE [LARGE SCALE GENOMIC DNA]</scope>
    <source>
        <strain evidence="3">93TX-2</strain>
    </source>
</reference>
<reference evidence="3" key="2">
    <citation type="journal article" date="2018" name="BMC Genomics">
        <title>Genomic insights into host adaptation between the wheat stripe rust pathogen (Puccinia striiformis f. sp. tritici) and the barley stripe rust pathogen (Puccinia striiformis f. sp. hordei).</title>
        <authorList>
            <person name="Xia C."/>
            <person name="Wang M."/>
            <person name="Yin C."/>
            <person name="Cornejo O.E."/>
            <person name="Hulbert S.H."/>
            <person name="Chen X."/>
        </authorList>
    </citation>
    <scope>NUCLEOTIDE SEQUENCE [LARGE SCALE GENOMIC DNA]</scope>
    <source>
        <strain evidence="3">93TX-2</strain>
    </source>
</reference>
<protein>
    <submittedName>
        <fullName evidence="2">Uncharacterized protein</fullName>
    </submittedName>
</protein>
<dbReference type="EMBL" id="PKSM01000283">
    <property type="protein sequence ID" value="POV99011.1"/>
    <property type="molecule type" value="Genomic_DNA"/>
</dbReference>
<accession>A0A2S4UP65</accession>